<organism evidence="13 14">
    <name type="scientific">Cellulosimicrobium protaetiae</name>
    <dbReference type="NCBI Taxonomy" id="2587808"/>
    <lineage>
        <taxon>Bacteria</taxon>
        <taxon>Bacillati</taxon>
        <taxon>Actinomycetota</taxon>
        <taxon>Actinomycetes</taxon>
        <taxon>Micrococcales</taxon>
        <taxon>Promicromonosporaceae</taxon>
        <taxon>Cellulosimicrobium</taxon>
    </lineage>
</organism>
<evidence type="ECO:0000256" key="3">
    <source>
        <dbReference type="ARBA" id="ARBA00013223"/>
    </source>
</evidence>
<evidence type="ECO:0000259" key="12">
    <source>
        <dbReference type="Pfam" id="PF07992"/>
    </source>
</evidence>
<accession>A0A6M5UG80</accession>
<comment type="similarity">
    <text evidence="2">Belongs to the ferredoxin--NADP reductase type 1 family.</text>
</comment>
<feature type="binding site" evidence="9">
    <location>
        <position position="409"/>
    </location>
    <ligand>
        <name>FAD</name>
        <dbReference type="ChEBI" id="CHEBI:57692"/>
    </ligand>
</feature>
<evidence type="ECO:0000256" key="8">
    <source>
        <dbReference type="ARBA" id="ARBA00047776"/>
    </source>
</evidence>
<evidence type="ECO:0000313" key="14">
    <source>
        <dbReference type="Proteomes" id="UP000451354"/>
    </source>
</evidence>
<dbReference type="PANTHER" id="PTHR48467:SF1">
    <property type="entry name" value="GLUTAMATE SYNTHASE 1 [NADH], CHLOROPLASTIC-LIKE"/>
    <property type="match status" value="1"/>
</dbReference>
<dbReference type="Proteomes" id="UP000451354">
    <property type="component" value="Chromosome"/>
</dbReference>
<keyword evidence="6 10" id="KW-0521">NADP</keyword>
<evidence type="ECO:0000256" key="7">
    <source>
        <dbReference type="ARBA" id="ARBA00023002"/>
    </source>
</evidence>
<feature type="binding site" evidence="9">
    <location>
        <position position="66"/>
    </location>
    <ligand>
        <name>FAD</name>
        <dbReference type="ChEBI" id="CHEBI:57692"/>
    </ligand>
</feature>
<dbReference type="InterPro" id="IPR036188">
    <property type="entry name" value="FAD/NAD-bd_sf"/>
</dbReference>
<dbReference type="InterPro" id="IPR021163">
    <property type="entry name" value="Ferredox_Rdtase_adrenod"/>
</dbReference>
<keyword evidence="4" id="KW-0285">Flavoprotein</keyword>
<evidence type="ECO:0000256" key="1">
    <source>
        <dbReference type="ARBA" id="ARBA00001974"/>
    </source>
</evidence>
<dbReference type="EMBL" id="CP052757">
    <property type="protein sequence ID" value="QJW37627.1"/>
    <property type="molecule type" value="Genomic_DNA"/>
</dbReference>
<proteinExistence type="inferred from homology"/>
<dbReference type="PRINTS" id="PR00419">
    <property type="entry name" value="ADXRDTASE"/>
</dbReference>
<keyword evidence="7" id="KW-0560">Oxidoreductase</keyword>
<dbReference type="Pfam" id="PF07992">
    <property type="entry name" value="Pyr_redox_2"/>
    <property type="match status" value="1"/>
</dbReference>
<dbReference type="Gene3D" id="3.50.50.60">
    <property type="entry name" value="FAD/NAD(P)-binding domain"/>
    <property type="match status" value="1"/>
</dbReference>
<feature type="binding site" evidence="9">
    <location>
        <position position="87"/>
    </location>
    <ligand>
        <name>FAD</name>
        <dbReference type="ChEBI" id="CHEBI:57692"/>
    </ligand>
</feature>
<feature type="binding site" evidence="10">
    <location>
        <begin position="245"/>
        <end position="246"/>
    </location>
    <ligand>
        <name>NADP(+)</name>
        <dbReference type="ChEBI" id="CHEBI:58349"/>
    </ligand>
</feature>
<keyword evidence="14" id="KW-1185">Reference proteome</keyword>
<sequence length="519" mass="56585">MEERVRVRQPSPQSYNREVSCDRYPPVDAERPVGRAGETPVLDRKAPCPVSSIRPLRVAIVGAGPAGIYAADILSKTDLDVSIDLFERLPAPFGLVRYGVAPDHPRIKQIIVALHKVLSRGDIRLLANVDYGVDLKLDDLRQYYDAVIFSTGSIRDAALPIEGIDLPGSYGAADFVSWYDGHPDVPRTWPLEAQQVAVLGAGNVALDVARVLAKHADDLLPTEVPQNVYEGLKASPVTDVHVFARRGPAQAKFSPLELRELGHVPDVDVIVYPEDFEFDEGSMAAINSSNQTKQVVKTLTDWTLKDPGENTASRRLHLHFLHAPAAVLGDGKVEALRTERTRLNGDGTVSGTGEFQEWPVQAVYRAVGYFGSPLPEIPFDELKGVIPNREGRVIDIDGEHIPGVYATGWIKRGPVGLIGHTKSDASETIRHLVEDVTGAGDGGDVAAADLTAGRVAPLGDPEAVVEFLRERGVDHVEWSGWELLDAYERSLGEPHGRERVKVVPREDMIRVARGESQVG</sequence>
<evidence type="ECO:0000256" key="4">
    <source>
        <dbReference type="ARBA" id="ARBA00022630"/>
    </source>
</evidence>
<evidence type="ECO:0000256" key="6">
    <source>
        <dbReference type="ARBA" id="ARBA00022857"/>
    </source>
</evidence>
<evidence type="ECO:0000256" key="11">
    <source>
        <dbReference type="SAM" id="MobiDB-lite"/>
    </source>
</evidence>
<dbReference type="EC" id="1.18.1.2" evidence="3"/>
<evidence type="ECO:0000256" key="5">
    <source>
        <dbReference type="ARBA" id="ARBA00022827"/>
    </source>
</evidence>
<feature type="region of interest" description="Disordered" evidence="11">
    <location>
        <begin position="1"/>
        <end position="35"/>
    </location>
</feature>
<comment type="cofactor">
    <cofactor evidence="1 9">
        <name>FAD</name>
        <dbReference type="ChEBI" id="CHEBI:57692"/>
    </cofactor>
</comment>
<comment type="catalytic activity">
    <reaction evidence="8">
        <text>2 reduced [2Fe-2S]-[ferredoxin] + NADP(+) + H(+) = 2 oxidized [2Fe-2S]-[ferredoxin] + NADPH</text>
        <dbReference type="Rhea" id="RHEA:20125"/>
        <dbReference type="Rhea" id="RHEA-COMP:10000"/>
        <dbReference type="Rhea" id="RHEA-COMP:10001"/>
        <dbReference type="ChEBI" id="CHEBI:15378"/>
        <dbReference type="ChEBI" id="CHEBI:33737"/>
        <dbReference type="ChEBI" id="CHEBI:33738"/>
        <dbReference type="ChEBI" id="CHEBI:57783"/>
        <dbReference type="ChEBI" id="CHEBI:58349"/>
        <dbReference type="EC" id="1.18.1.2"/>
    </reaction>
</comment>
<keyword evidence="5 9" id="KW-0274">FAD</keyword>
<feature type="binding site" evidence="10">
    <location>
        <position position="416"/>
    </location>
    <ligand>
        <name>NADP(+)</name>
        <dbReference type="ChEBI" id="CHEBI:58349"/>
    </ligand>
</feature>
<dbReference type="Gene3D" id="3.40.50.720">
    <property type="entry name" value="NAD(P)-binding Rossmann-like Domain"/>
    <property type="match status" value="1"/>
</dbReference>
<evidence type="ECO:0000256" key="10">
    <source>
        <dbReference type="PIRSR" id="PIRSR000362-2"/>
    </source>
</evidence>
<evidence type="ECO:0000256" key="2">
    <source>
        <dbReference type="ARBA" id="ARBA00008312"/>
    </source>
</evidence>
<feature type="binding site" evidence="9">
    <location>
        <begin position="416"/>
        <end position="418"/>
    </location>
    <ligand>
        <name>FAD</name>
        <dbReference type="ChEBI" id="CHEBI:57692"/>
    </ligand>
</feature>
<reference evidence="13 14" key="1">
    <citation type="journal article" date="2022" name="Int. J. Syst. Evol. Microbiol.">
        <title>Cellulosimicrobium protaetiae sp. nov., isolated from the gut of the larva of Protaetia brevitarsis seulensis.</title>
        <authorList>
            <person name="Le Han H."/>
            <person name="Nguyen T.T.H."/>
            <person name="Li Z."/>
            <person name="Shin N.R."/>
            <person name="Kim S.G."/>
        </authorList>
    </citation>
    <scope>NUCLEOTIDE SEQUENCE [LARGE SCALE GENOMIC DNA]</scope>
    <source>
        <strain evidence="13 14">BI34</strain>
    </source>
</reference>
<dbReference type="SUPFAM" id="SSF51971">
    <property type="entry name" value="Nucleotide-binding domain"/>
    <property type="match status" value="2"/>
</dbReference>
<evidence type="ECO:0000256" key="9">
    <source>
        <dbReference type="PIRSR" id="PIRSR000362-1"/>
    </source>
</evidence>
<dbReference type="InterPro" id="IPR055275">
    <property type="entry name" value="Ferredox_Rdtase"/>
</dbReference>
<dbReference type="PIRSF" id="PIRSF000362">
    <property type="entry name" value="FNR"/>
    <property type="match status" value="1"/>
</dbReference>
<feature type="domain" description="FAD/NAD(P)-binding" evidence="12">
    <location>
        <begin position="57"/>
        <end position="218"/>
    </location>
</feature>
<feature type="binding site" evidence="10">
    <location>
        <position position="257"/>
    </location>
    <ligand>
        <name>NADP(+)</name>
        <dbReference type="ChEBI" id="CHEBI:58349"/>
    </ligand>
</feature>
<feature type="binding site" evidence="9">
    <location>
        <position position="95"/>
    </location>
    <ligand>
        <name>FAD</name>
        <dbReference type="ChEBI" id="CHEBI:57692"/>
    </ligand>
</feature>
<dbReference type="InterPro" id="IPR023753">
    <property type="entry name" value="FAD/NAD-binding_dom"/>
</dbReference>
<dbReference type="AlphaFoldDB" id="A0A6M5UG80"/>
<dbReference type="PANTHER" id="PTHR48467">
    <property type="entry name" value="GLUTAMATE SYNTHASE 1 [NADH], CHLOROPLASTIC-LIKE"/>
    <property type="match status" value="1"/>
</dbReference>
<protein>
    <recommendedName>
        <fullName evidence="3">ferredoxin--NADP(+) reductase</fullName>
        <ecNumber evidence="3">1.18.1.2</ecNumber>
    </recommendedName>
</protein>
<dbReference type="OrthoDB" id="289202at2"/>
<gene>
    <name evidence="13" type="ORF">FIC82_017000</name>
</gene>
<evidence type="ECO:0000313" key="13">
    <source>
        <dbReference type="EMBL" id="QJW37627.1"/>
    </source>
</evidence>
<name>A0A6M5UG80_9MICO</name>
<dbReference type="KEGG" id="cprt:FIC82_017000"/>
<dbReference type="GO" id="GO:0004324">
    <property type="term" value="F:ferredoxin-NADP+ reductase activity"/>
    <property type="evidence" value="ECO:0007669"/>
    <property type="project" value="UniProtKB-EC"/>
</dbReference>